<feature type="domain" description="Potassium channel" evidence="2">
    <location>
        <begin position="61"/>
        <end position="128"/>
    </location>
</feature>
<gene>
    <name evidence="3" type="ORF">FHY56_03610</name>
</gene>
<keyword evidence="3" id="KW-0406">Ion transport</keyword>
<proteinExistence type="predicted"/>
<dbReference type="EMBL" id="VEWJ01000002">
    <property type="protein sequence ID" value="TPF76593.1"/>
    <property type="molecule type" value="Genomic_DNA"/>
</dbReference>
<keyword evidence="3" id="KW-0407">Ion channel</keyword>
<name>A0A502BUE6_9HYPH</name>
<evidence type="ECO:0000313" key="4">
    <source>
        <dbReference type="Proteomes" id="UP000315388"/>
    </source>
</evidence>
<dbReference type="InterPro" id="IPR013099">
    <property type="entry name" value="K_chnl_dom"/>
</dbReference>
<comment type="caution">
    <text evidence="3">The sequence shown here is derived from an EMBL/GenBank/DDBJ whole genome shotgun (WGS) entry which is preliminary data.</text>
</comment>
<feature type="transmembrane region" description="Helical" evidence="1">
    <location>
        <begin position="117"/>
        <end position="139"/>
    </location>
</feature>
<evidence type="ECO:0000259" key="2">
    <source>
        <dbReference type="Pfam" id="PF07885"/>
    </source>
</evidence>
<dbReference type="GO" id="GO:0034220">
    <property type="term" value="P:monoatomic ion transmembrane transport"/>
    <property type="evidence" value="ECO:0007669"/>
    <property type="project" value="UniProtKB-KW"/>
</dbReference>
<dbReference type="Gene3D" id="1.10.287.70">
    <property type="match status" value="1"/>
</dbReference>
<sequence length="146" mass="16283">MILDFTIGSAVGMTVMFVHLLATLTVYSLVHLISHKIDENRVLFLTLSLITLYLILFLCLCCSVLIWATTYYHLGLTDNFGDAFYSAMLSYTTLGTGDLTQVAKTRLFGPITGASGIIMFGWSAALLVYIIQLHLPVILKKKWEKN</sequence>
<accession>A0A502BUE6</accession>
<dbReference type="AlphaFoldDB" id="A0A502BUE6"/>
<keyword evidence="3" id="KW-0813">Transport</keyword>
<keyword evidence="1" id="KW-1133">Transmembrane helix</keyword>
<keyword evidence="1" id="KW-0472">Membrane</keyword>
<organism evidence="3 4">
    <name type="scientific">Brucella gallinifaecis</name>
    <dbReference type="NCBI Taxonomy" id="215590"/>
    <lineage>
        <taxon>Bacteria</taxon>
        <taxon>Pseudomonadati</taxon>
        <taxon>Pseudomonadota</taxon>
        <taxon>Alphaproteobacteria</taxon>
        <taxon>Hyphomicrobiales</taxon>
        <taxon>Brucellaceae</taxon>
        <taxon>Brucella/Ochrobactrum group</taxon>
        <taxon>Brucella</taxon>
    </lineage>
</organism>
<dbReference type="Proteomes" id="UP000315388">
    <property type="component" value="Unassembled WGS sequence"/>
</dbReference>
<protein>
    <submittedName>
        <fullName evidence="3">Two pore domain potassium channel family protein</fullName>
    </submittedName>
</protein>
<dbReference type="Pfam" id="PF07885">
    <property type="entry name" value="Ion_trans_2"/>
    <property type="match status" value="1"/>
</dbReference>
<keyword evidence="4" id="KW-1185">Reference proteome</keyword>
<feature type="transmembrane region" description="Helical" evidence="1">
    <location>
        <begin position="42"/>
        <end position="68"/>
    </location>
</feature>
<dbReference type="SUPFAM" id="SSF81324">
    <property type="entry name" value="Voltage-gated potassium channels"/>
    <property type="match status" value="1"/>
</dbReference>
<evidence type="ECO:0000313" key="3">
    <source>
        <dbReference type="EMBL" id="TPF76593.1"/>
    </source>
</evidence>
<keyword evidence="1" id="KW-0812">Transmembrane</keyword>
<feature type="transmembrane region" description="Helical" evidence="1">
    <location>
        <begin position="6"/>
        <end position="30"/>
    </location>
</feature>
<reference evidence="3 4" key="1">
    <citation type="journal article" date="2003" name="Int. J. Syst. Evol. Microbiol.">
        <title>Towards a standardized format for the description of a novel species (of an established genus): Ochrobactrum gallinifaecis sp. nov.</title>
        <authorList>
            <person name="Kampfer P."/>
            <person name="Buczolits S."/>
            <person name="Albrecht A."/>
            <person name="Busse H.J."/>
            <person name="Stackebrandt E."/>
        </authorList>
    </citation>
    <scope>NUCLEOTIDE SEQUENCE [LARGE SCALE GENOMIC DNA]</scope>
    <source>
        <strain evidence="3 4">ISO 196</strain>
    </source>
</reference>
<evidence type="ECO:0000256" key="1">
    <source>
        <dbReference type="SAM" id="Phobius"/>
    </source>
</evidence>